<evidence type="ECO:0000313" key="2">
    <source>
        <dbReference type="Proteomes" id="UP001602119"/>
    </source>
</evidence>
<sequence>MMGDLHGAAEQISPVMSMPPELRMATVTNYLVEMDARLRDKRFHRSDIASDLREQIREFNAAALSADQVAEEDG</sequence>
<name>A0ABW6VK93_MICFU</name>
<gene>
    <name evidence="1" type="ORF">ACFY05_43415</name>
</gene>
<organism evidence="1 2">
    <name type="scientific">Microtetraspora fusca</name>
    <dbReference type="NCBI Taxonomy" id="1997"/>
    <lineage>
        <taxon>Bacteria</taxon>
        <taxon>Bacillati</taxon>
        <taxon>Actinomycetota</taxon>
        <taxon>Actinomycetes</taxon>
        <taxon>Streptosporangiales</taxon>
        <taxon>Streptosporangiaceae</taxon>
        <taxon>Microtetraspora</taxon>
    </lineage>
</organism>
<comment type="caution">
    <text evidence="1">The sequence shown here is derived from an EMBL/GenBank/DDBJ whole genome shotgun (WGS) entry which is preliminary data.</text>
</comment>
<dbReference type="EMBL" id="JBIAXI010000075">
    <property type="protein sequence ID" value="MFF4779680.1"/>
    <property type="molecule type" value="Genomic_DNA"/>
</dbReference>
<proteinExistence type="predicted"/>
<accession>A0ABW6VK93</accession>
<keyword evidence="2" id="KW-1185">Reference proteome</keyword>
<dbReference type="Proteomes" id="UP001602119">
    <property type="component" value="Unassembled WGS sequence"/>
</dbReference>
<reference evidence="1 2" key="1">
    <citation type="submission" date="2024-10" db="EMBL/GenBank/DDBJ databases">
        <title>The Natural Products Discovery Center: Release of the First 8490 Sequenced Strains for Exploring Actinobacteria Biosynthetic Diversity.</title>
        <authorList>
            <person name="Kalkreuter E."/>
            <person name="Kautsar S.A."/>
            <person name="Yang D."/>
            <person name="Bader C.D."/>
            <person name="Teijaro C.N."/>
            <person name="Fluegel L."/>
            <person name="Davis C.M."/>
            <person name="Simpson J.R."/>
            <person name="Lauterbach L."/>
            <person name="Steele A.D."/>
            <person name="Gui C."/>
            <person name="Meng S."/>
            <person name="Li G."/>
            <person name="Viehrig K."/>
            <person name="Ye F."/>
            <person name="Su P."/>
            <person name="Kiefer A.F."/>
            <person name="Nichols A."/>
            <person name="Cepeda A.J."/>
            <person name="Yan W."/>
            <person name="Fan B."/>
            <person name="Jiang Y."/>
            <person name="Adhikari A."/>
            <person name="Zheng C.-J."/>
            <person name="Schuster L."/>
            <person name="Cowan T.M."/>
            <person name="Smanski M.J."/>
            <person name="Chevrette M.G."/>
            <person name="De Carvalho L.P.S."/>
            <person name="Shen B."/>
        </authorList>
    </citation>
    <scope>NUCLEOTIDE SEQUENCE [LARGE SCALE GENOMIC DNA]</scope>
    <source>
        <strain evidence="1 2">NPDC001281</strain>
    </source>
</reference>
<dbReference type="RefSeq" id="WP_387348483.1">
    <property type="nucleotide sequence ID" value="NZ_JBIAXI010000075.1"/>
</dbReference>
<evidence type="ECO:0000313" key="1">
    <source>
        <dbReference type="EMBL" id="MFF4779680.1"/>
    </source>
</evidence>
<protein>
    <submittedName>
        <fullName evidence="1">Uncharacterized protein</fullName>
    </submittedName>
</protein>